<dbReference type="EMBL" id="LYDR01000128">
    <property type="protein sequence ID" value="ODA29476.1"/>
    <property type="molecule type" value="Genomic_DNA"/>
</dbReference>
<organism evidence="1 2">
    <name type="scientific">Planctopirus hydrillae</name>
    <dbReference type="NCBI Taxonomy" id="1841610"/>
    <lineage>
        <taxon>Bacteria</taxon>
        <taxon>Pseudomonadati</taxon>
        <taxon>Planctomycetota</taxon>
        <taxon>Planctomycetia</taxon>
        <taxon>Planctomycetales</taxon>
        <taxon>Planctomycetaceae</taxon>
        <taxon>Planctopirus</taxon>
    </lineage>
</organism>
<dbReference type="InterPro" id="IPR026350">
    <property type="entry name" value="GxxExxY"/>
</dbReference>
<dbReference type="NCBIfam" id="TIGR04256">
    <property type="entry name" value="GxxExxY"/>
    <property type="match status" value="1"/>
</dbReference>
<reference evidence="1 2" key="1">
    <citation type="submission" date="2016-05" db="EMBL/GenBank/DDBJ databases">
        <title>Genomic and physiological characterization of Planctopirus sp. isolated from fresh water lake.</title>
        <authorList>
            <person name="Subhash Y."/>
            <person name="Ramana C."/>
        </authorList>
    </citation>
    <scope>NUCLEOTIDE SEQUENCE [LARGE SCALE GENOMIC DNA]</scope>
    <source>
        <strain evidence="1 2">JC280</strain>
    </source>
</reference>
<name>A0A1C3E8C0_9PLAN</name>
<accession>A0A1C3E8C0</accession>
<gene>
    <name evidence="1" type="ORF">A6X21_08470</name>
</gene>
<dbReference type="STRING" id="1841610.A6X21_08470"/>
<dbReference type="Pfam" id="PF13366">
    <property type="entry name" value="PDDEXK_3"/>
    <property type="match status" value="1"/>
</dbReference>
<dbReference type="AlphaFoldDB" id="A0A1C3E8C0"/>
<dbReference type="OrthoDB" id="9806869at2"/>
<dbReference type="Proteomes" id="UP000094828">
    <property type="component" value="Unassembled WGS sequence"/>
</dbReference>
<comment type="caution">
    <text evidence="1">The sequence shown here is derived from an EMBL/GenBank/DDBJ whole genome shotgun (WGS) entry which is preliminary data.</text>
</comment>
<evidence type="ECO:0000313" key="1">
    <source>
        <dbReference type="EMBL" id="ODA29476.1"/>
    </source>
</evidence>
<sequence>MSPSIEELSKVTVDAAFHIHKELGPGLLESVYEVVLARKLLKLGHKVERQVGIKFEFEGIQFEEGFRVDLLINDCLVVELKSVECLAPIHHKQVLTYLRLMKQPLGLLINFGSVMFKDGVKRVVNNHVATHDSALRIHKS</sequence>
<keyword evidence="2" id="KW-1185">Reference proteome</keyword>
<evidence type="ECO:0000313" key="2">
    <source>
        <dbReference type="Proteomes" id="UP000094828"/>
    </source>
</evidence>
<dbReference type="RefSeq" id="WP_068849651.1">
    <property type="nucleotide sequence ID" value="NZ_LYDR01000128.1"/>
</dbReference>
<proteinExistence type="predicted"/>
<protein>
    <submittedName>
        <fullName evidence="1">Fe3+ hydroxamate ABC transporter substrate-binding protein</fullName>
    </submittedName>
</protein>